<keyword evidence="10" id="KW-1185">Reference proteome</keyword>
<gene>
    <name evidence="6 9" type="primary">minC</name>
    <name evidence="9" type="ORF">I9W95_00325</name>
</gene>
<evidence type="ECO:0000259" key="8">
    <source>
        <dbReference type="Pfam" id="PF05209"/>
    </source>
</evidence>
<feature type="domain" description="Septum formation inhibitor MinC N-terminal" evidence="8">
    <location>
        <begin position="5"/>
        <end position="74"/>
    </location>
</feature>
<proteinExistence type="inferred from homology"/>
<reference evidence="9 10" key="1">
    <citation type="submission" date="2020-12" db="EMBL/GenBank/DDBJ databases">
        <title>Novel Thalassolituus-related marine hydrocarbonoclastic bacteria mediated algae-derived hydrocarbons mineralization in twilight zone of the northern South China Sea.</title>
        <authorList>
            <person name="Dong C."/>
        </authorList>
    </citation>
    <scope>NUCLEOTIDE SEQUENCE [LARGE SCALE GENOMIC DNA]</scope>
    <source>
        <strain evidence="9 10">IMCC1826</strain>
    </source>
</reference>
<dbReference type="PANTHER" id="PTHR34108:SF1">
    <property type="entry name" value="SEPTUM SITE-DETERMINING PROTEIN MINC"/>
    <property type="match status" value="1"/>
</dbReference>
<accession>A0ABS7ZK20</accession>
<sequence>MSNAVVLKAGLVPLTTLSFSAADIDSIQQELATKKAEAPALFQNLPCVLDLSDAAQMLDVNALHTLCRDAGMLPVGVRNASEIQRQQASELGLADLGKGNARQAVKTSENTATETPQRSVKVHTGNVRSGQQLYTDGDLIILGMVSNGAEVLATGDIHIFGALRGRALAGVKGDEQAVIACQQFDAELVSVAGQYRLFEAAPEDHQKAVVISLAEGNLNITSV</sequence>
<dbReference type="InterPro" id="IPR016098">
    <property type="entry name" value="CAP/MinC_C"/>
</dbReference>
<dbReference type="SUPFAM" id="SSF63848">
    <property type="entry name" value="Cell-division inhibitor MinC, C-terminal domain"/>
    <property type="match status" value="1"/>
</dbReference>
<dbReference type="EMBL" id="JAEDAH010000001">
    <property type="protein sequence ID" value="MCA6062044.1"/>
    <property type="molecule type" value="Genomic_DNA"/>
</dbReference>
<dbReference type="Pfam" id="PF05209">
    <property type="entry name" value="MinC_N"/>
    <property type="match status" value="1"/>
</dbReference>
<dbReference type="Gene3D" id="2.160.20.70">
    <property type="match status" value="1"/>
</dbReference>
<evidence type="ECO:0000313" key="9">
    <source>
        <dbReference type="EMBL" id="MCA6062044.1"/>
    </source>
</evidence>
<comment type="caution">
    <text evidence="9">The sequence shown here is derived from an EMBL/GenBank/DDBJ whole genome shotgun (WGS) entry which is preliminary data.</text>
</comment>
<dbReference type="InterPro" id="IPR005526">
    <property type="entry name" value="Septum_form_inhib_MinC_C"/>
</dbReference>
<comment type="similarity">
    <text evidence="1 6">Belongs to the MinC family.</text>
</comment>
<evidence type="ECO:0000313" key="10">
    <source>
        <dbReference type="Proteomes" id="UP000714380"/>
    </source>
</evidence>
<dbReference type="InterPro" id="IPR007874">
    <property type="entry name" value="MinC_N"/>
</dbReference>
<organism evidence="9 10">
    <name type="scientific">Thalassolituus marinus</name>
    <dbReference type="NCBI Taxonomy" id="671053"/>
    <lineage>
        <taxon>Bacteria</taxon>
        <taxon>Pseudomonadati</taxon>
        <taxon>Pseudomonadota</taxon>
        <taxon>Gammaproteobacteria</taxon>
        <taxon>Oceanospirillales</taxon>
        <taxon>Oceanospirillaceae</taxon>
        <taxon>Thalassolituus</taxon>
    </lineage>
</organism>
<dbReference type="InterPro" id="IPR013033">
    <property type="entry name" value="MinC"/>
</dbReference>
<evidence type="ECO:0000259" key="7">
    <source>
        <dbReference type="Pfam" id="PF03775"/>
    </source>
</evidence>
<dbReference type="Gene3D" id="3.30.70.260">
    <property type="match status" value="1"/>
</dbReference>
<keyword evidence="4 6" id="KW-0131">Cell cycle</keyword>
<comment type="subunit">
    <text evidence="6">Interacts with MinD and FtsZ.</text>
</comment>
<dbReference type="HAMAP" id="MF_00267">
    <property type="entry name" value="MinC"/>
    <property type="match status" value="1"/>
</dbReference>
<dbReference type="NCBIfam" id="TIGR01222">
    <property type="entry name" value="minC"/>
    <property type="match status" value="1"/>
</dbReference>
<dbReference type="InterPro" id="IPR036145">
    <property type="entry name" value="MinC_C_sf"/>
</dbReference>
<protein>
    <recommendedName>
        <fullName evidence="6">Probable septum site-determining protein MinC</fullName>
    </recommendedName>
</protein>
<dbReference type="PANTHER" id="PTHR34108">
    <property type="entry name" value="SEPTUM SITE-DETERMINING PROTEIN MINC"/>
    <property type="match status" value="1"/>
</dbReference>
<evidence type="ECO:0000256" key="6">
    <source>
        <dbReference type="HAMAP-Rule" id="MF_00267"/>
    </source>
</evidence>
<keyword evidence="3 6" id="KW-0717">Septation</keyword>
<feature type="domain" description="Septum formation inhibitor MinC C-terminal" evidence="7">
    <location>
        <begin position="123"/>
        <end position="220"/>
    </location>
</feature>
<evidence type="ECO:0000256" key="4">
    <source>
        <dbReference type="ARBA" id="ARBA00023306"/>
    </source>
</evidence>
<dbReference type="Pfam" id="PF03775">
    <property type="entry name" value="MinC_C"/>
    <property type="match status" value="1"/>
</dbReference>
<evidence type="ECO:0000256" key="1">
    <source>
        <dbReference type="ARBA" id="ARBA00006291"/>
    </source>
</evidence>
<dbReference type="Proteomes" id="UP000714380">
    <property type="component" value="Unassembled WGS sequence"/>
</dbReference>
<evidence type="ECO:0000256" key="2">
    <source>
        <dbReference type="ARBA" id="ARBA00022618"/>
    </source>
</evidence>
<evidence type="ECO:0000256" key="5">
    <source>
        <dbReference type="ARBA" id="ARBA00025606"/>
    </source>
</evidence>
<evidence type="ECO:0000256" key="3">
    <source>
        <dbReference type="ARBA" id="ARBA00023210"/>
    </source>
</evidence>
<name>A0ABS7ZK20_9GAMM</name>
<dbReference type="RefSeq" id="WP_225670520.1">
    <property type="nucleotide sequence ID" value="NZ_JAEDAH010000001.1"/>
</dbReference>
<keyword evidence="2 6" id="KW-0132">Cell division</keyword>
<comment type="function">
    <text evidence="5 6">Cell division inhibitor that blocks the formation of polar Z ring septums. Rapidly oscillates between the poles of the cell to destabilize FtsZ filaments that have formed before they mature into polar Z rings. Prevents FtsZ polymerization.</text>
</comment>